<dbReference type="Proteomes" id="UP001497744">
    <property type="component" value="Unassembled WGS sequence"/>
</dbReference>
<evidence type="ECO:0000256" key="1">
    <source>
        <dbReference type="SAM" id="MobiDB-lite"/>
    </source>
</evidence>
<keyword evidence="3" id="KW-1185">Reference proteome</keyword>
<reference evidence="2 3" key="1">
    <citation type="submission" date="2021-06" db="EMBL/GenBank/DDBJ databases">
        <title>Genome sequence of Babesia caballi.</title>
        <authorList>
            <person name="Yamagishi J."/>
            <person name="Kidaka T."/>
            <person name="Ochi A."/>
        </authorList>
    </citation>
    <scope>NUCLEOTIDE SEQUENCE [LARGE SCALE GENOMIC DNA]</scope>
    <source>
        <strain evidence="2">USDA-D6B2</strain>
    </source>
</reference>
<dbReference type="AlphaFoldDB" id="A0AAV4LPT4"/>
<name>A0AAV4LPT4_BABCB</name>
<dbReference type="EMBL" id="BPLF01000001">
    <property type="protein sequence ID" value="GIX60824.1"/>
    <property type="molecule type" value="Genomic_DNA"/>
</dbReference>
<dbReference type="GeneID" id="94192307"/>
<accession>A0AAV4LPT4</accession>
<comment type="caution">
    <text evidence="2">The sequence shown here is derived from an EMBL/GenBank/DDBJ whole genome shotgun (WGS) entry which is preliminary data.</text>
</comment>
<organism evidence="2 3">
    <name type="scientific">Babesia caballi</name>
    <dbReference type="NCBI Taxonomy" id="5871"/>
    <lineage>
        <taxon>Eukaryota</taxon>
        <taxon>Sar</taxon>
        <taxon>Alveolata</taxon>
        <taxon>Apicomplexa</taxon>
        <taxon>Aconoidasida</taxon>
        <taxon>Piroplasmida</taxon>
        <taxon>Babesiidae</taxon>
        <taxon>Babesia</taxon>
    </lineage>
</organism>
<proteinExistence type="predicted"/>
<protein>
    <submittedName>
        <fullName evidence="2">Uncharacterized protein</fullName>
    </submittedName>
</protein>
<evidence type="ECO:0000313" key="3">
    <source>
        <dbReference type="Proteomes" id="UP001497744"/>
    </source>
</evidence>
<evidence type="ECO:0000313" key="2">
    <source>
        <dbReference type="EMBL" id="GIX60824.1"/>
    </source>
</evidence>
<dbReference type="RefSeq" id="XP_067712895.1">
    <property type="nucleotide sequence ID" value="XM_067856794.1"/>
</dbReference>
<sequence length="804" mass="91366">MDQYRGTMVAQAYAPCRSKECNGRSKVPRAAEHRDHTEALRYKILAEVRDSRDGPCSMPRGRITLLELCGDMPQLLNDPTKESIAAQASGYNRGPADHTRNRKRHQSMPINSMNILKCFDDTPKAALSRTTTVDSAAEMSFAWAKLTTTVPLFEADGEPASSRRDGRITMTIGTHVLNGRYTDFESGDQIIVLRRVPDHCACVCSGDEALEHDCGDTHGTYFEICGVTNVKIVFSERPSIIQYSDKDQGGEPWFICQSQNMEQINTNWLLLRVSHLLVDDFVAERAYLKLVKRLTGSNESRLILSLNEETFWLERVELGGKFVLVHPMQIDDPRGECCNMLSIVGCCTFVHNIVKAVPNFGGLNKLGDVPLQNVLDLFPIADGQIGQFLIGACQAWPCEYIYLNGAVFAYVSPILSAEFSLTFLRVYDIHFSKHESRRKHVQELTVNDAWNLVQSFQQDFDFLPERMKTPAALFQILRFVCDLDATFTELEGYVDTLGSEEKLRNIRVKLNLFKIHRMVVYAIGIANDGRKLTYANVVKKVDSLLFTQRVPSYLFDEMIRYVLDNQGCVDEDYEDYSTCLKFYYETSTFSDVADKMSHRFKSKSASVDERQYCLTGDKMFVVNVDSDAELENECKTECFNYDIFKVNTKGITKLRFRYAMNTLLSGCRSPLSLHVAFAADRMVAIDDGDTCLLKVYPREKEACLRDALSSLFKLNQRWHLEVLEKKLTRFWGTKPALESLTGPPNFHARLWVTNEKNTLNYERANDDSQALTVNDLSTSQRFEKSALQPITEESYIIINSNVPI</sequence>
<gene>
    <name evidence="2" type="ORF">BcabD6B2_02590</name>
</gene>
<feature type="region of interest" description="Disordered" evidence="1">
    <location>
        <begin position="88"/>
        <end position="107"/>
    </location>
</feature>